<dbReference type="Pfam" id="PF01890">
    <property type="entry name" value="CbiG_C"/>
    <property type="match status" value="1"/>
</dbReference>
<proteinExistence type="predicted"/>
<organism evidence="2 3">
    <name type="scientific">Acetobacter farinalis</name>
    <dbReference type="NCBI Taxonomy" id="1260984"/>
    <lineage>
        <taxon>Bacteria</taxon>
        <taxon>Pseudomonadati</taxon>
        <taxon>Pseudomonadota</taxon>
        <taxon>Alphaproteobacteria</taxon>
        <taxon>Acetobacterales</taxon>
        <taxon>Acetobacteraceae</taxon>
        <taxon>Acetobacter</taxon>
    </lineage>
</organism>
<protein>
    <submittedName>
        <fullName evidence="2">Cobalamin biosynthesis protein</fullName>
    </submittedName>
</protein>
<dbReference type="InterPro" id="IPR002750">
    <property type="entry name" value="CobE/GbiG_C"/>
</dbReference>
<keyword evidence="3" id="KW-1185">Reference proteome</keyword>
<name>A0ABT3Q6X5_9PROT</name>
<feature type="domain" description="CobE/GbiG C-terminal" evidence="1">
    <location>
        <begin position="3"/>
        <end position="120"/>
    </location>
</feature>
<dbReference type="SUPFAM" id="SSF159664">
    <property type="entry name" value="CobE/GbiG C-terminal domain-like"/>
    <property type="match status" value="1"/>
</dbReference>
<dbReference type="InterPro" id="IPR036518">
    <property type="entry name" value="CobE/GbiG_C_sf"/>
</dbReference>
<dbReference type="RefSeq" id="WP_166121345.1">
    <property type="nucleotide sequence ID" value="NZ_JAPIUX010000004.1"/>
</dbReference>
<evidence type="ECO:0000259" key="1">
    <source>
        <dbReference type="Pfam" id="PF01890"/>
    </source>
</evidence>
<accession>A0ABT3Q6X5</accession>
<comment type="caution">
    <text evidence="2">The sequence shown here is derived from an EMBL/GenBank/DDBJ whole genome shotgun (WGS) entry which is preliminary data.</text>
</comment>
<evidence type="ECO:0000313" key="3">
    <source>
        <dbReference type="Proteomes" id="UP001526446"/>
    </source>
</evidence>
<evidence type="ECO:0000313" key="2">
    <source>
        <dbReference type="EMBL" id="MCX2561038.1"/>
    </source>
</evidence>
<dbReference type="EMBL" id="JAPIUX010000004">
    <property type="protein sequence ID" value="MCX2561038.1"/>
    <property type="molecule type" value="Genomic_DNA"/>
</dbReference>
<gene>
    <name evidence="2" type="ORF">OQ252_06450</name>
</gene>
<sequence length="126" mass="12766">MSVAGFGWCHAAQAPAAADFVRQVVRQGGHTALTCLAVPAFRRGDALPEQVAARLGVPLLWVPAEAIQAMQGLCQTGSEKVLKETGFAAVAEACALAAAGPGAVLLVPRQTGEGVTCALAEGKDAE</sequence>
<dbReference type="Gene3D" id="3.30.420.180">
    <property type="entry name" value="CobE/GbiG C-terminal domain"/>
    <property type="match status" value="1"/>
</dbReference>
<dbReference type="Proteomes" id="UP001526446">
    <property type="component" value="Unassembled WGS sequence"/>
</dbReference>
<reference evidence="2 3" key="1">
    <citation type="submission" date="2022-11" db="EMBL/GenBank/DDBJ databases">
        <title>Genome sequencing of Acetobacter type strain.</title>
        <authorList>
            <person name="Heo J."/>
            <person name="Lee D."/>
            <person name="Han B.-H."/>
            <person name="Hong S.-B."/>
            <person name="Kwon S.-W."/>
        </authorList>
    </citation>
    <scope>NUCLEOTIDE SEQUENCE [LARGE SCALE GENOMIC DNA]</scope>
    <source>
        <strain evidence="2 3">KACC 21251</strain>
    </source>
</reference>